<gene>
    <name evidence="1" type="ORF">O181_010437</name>
</gene>
<proteinExistence type="predicted"/>
<protein>
    <submittedName>
        <fullName evidence="1">Uncharacterized protein</fullName>
    </submittedName>
</protein>
<comment type="caution">
    <text evidence="1">The sequence shown here is derived from an EMBL/GenBank/DDBJ whole genome shotgun (WGS) entry which is preliminary data.</text>
</comment>
<sequence length="161" mass="18265">MKDLQVTQWMESIYGKEKHDAFNRRMEENNPTPPKRVPKTAPIARSSNFNMKMQPQAENKAKGKAPATNTYSQGYRFLKIQKDAMKNVFQMAGTMMELQKKQGSQIEISEIISETMDGSKSLYIAINDMQSNISDKNSSICNNIKTNNLSLSQINETIMCS</sequence>
<dbReference type="Proteomes" id="UP000765509">
    <property type="component" value="Unassembled WGS sequence"/>
</dbReference>
<reference evidence="1" key="1">
    <citation type="submission" date="2021-03" db="EMBL/GenBank/DDBJ databases">
        <title>Draft genome sequence of rust myrtle Austropuccinia psidii MF-1, a brazilian biotype.</title>
        <authorList>
            <person name="Quecine M.C."/>
            <person name="Pachon D.M.R."/>
            <person name="Bonatelli M.L."/>
            <person name="Correr F.H."/>
            <person name="Franceschini L.M."/>
            <person name="Leite T.F."/>
            <person name="Margarido G.R.A."/>
            <person name="Almeida C.A."/>
            <person name="Ferrarezi J.A."/>
            <person name="Labate C.A."/>
        </authorList>
    </citation>
    <scope>NUCLEOTIDE SEQUENCE</scope>
    <source>
        <strain evidence="1">MF-1</strain>
    </source>
</reference>
<evidence type="ECO:0000313" key="2">
    <source>
        <dbReference type="Proteomes" id="UP000765509"/>
    </source>
</evidence>
<organism evidence="1 2">
    <name type="scientific">Austropuccinia psidii MF-1</name>
    <dbReference type="NCBI Taxonomy" id="1389203"/>
    <lineage>
        <taxon>Eukaryota</taxon>
        <taxon>Fungi</taxon>
        <taxon>Dikarya</taxon>
        <taxon>Basidiomycota</taxon>
        <taxon>Pucciniomycotina</taxon>
        <taxon>Pucciniomycetes</taxon>
        <taxon>Pucciniales</taxon>
        <taxon>Sphaerophragmiaceae</taxon>
        <taxon>Austropuccinia</taxon>
    </lineage>
</organism>
<name>A0A9Q3BSM0_9BASI</name>
<dbReference type="AlphaFoldDB" id="A0A9Q3BSM0"/>
<accession>A0A9Q3BSM0</accession>
<keyword evidence="2" id="KW-1185">Reference proteome</keyword>
<evidence type="ECO:0000313" key="1">
    <source>
        <dbReference type="EMBL" id="MBW0470722.1"/>
    </source>
</evidence>
<dbReference type="EMBL" id="AVOT02002527">
    <property type="protein sequence ID" value="MBW0470722.1"/>
    <property type="molecule type" value="Genomic_DNA"/>
</dbReference>